<organism evidence="1 2">
    <name type="scientific">Shewanella benthica</name>
    <dbReference type="NCBI Taxonomy" id="43661"/>
    <lineage>
        <taxon>Bacteria</taxon>
        <taxon>Pseudomonadati</taxon>
        <taxon>Pseudomonadota</taxon>
        <taxon>Gammaproteobacteria</taxon>
        <taxon>Alteromonadales</taxon>
        <taxon>Shewanellaceae</taxon>
        <taxon>Shewanella</taxon>
    </lineage>
</organism>
<reference evidence="2" key="1">
    <citation type="submission" date="2018-06" db="EMBL/GenBank/DDBJ databases">
        <authorList>
            <person name="Cea G.-C."/>
            <person name="William W."/>
        </authorList>
    </citation>
    <scope>NUCLEOTIDE SEQUENCE [LARGE SCALE GENOMIC DNA]</scope>
    <source>
        <strain evidence="2">DB21MT-2</strain>
    </source>
</reference>
<dbReference type="EMBL" id="LS483452">
    <property type="protein sequence ID" value="SQH76067.1"/>
    <property type="molecule type" value="Genomic_DNA"/>
</dbReference>
<sequence>MCDDEHGICLDRETLHESSLYGHLSYRPSHAWSFRFKVKVKVKVKVKAQDRNQDNYTNIQDRLNLCRHHPNVLI</sequence>
<dbReference type="Proteomes" id="UP000250123">
    <property type="component" value="Chromosome SHEWBE"/>
</dbReference>
<name>A0A330M8F1_9GAMM</name>
<accession>A0A330M8F1</accession>
<protein>
    <submittedName>
        <fullName evidence="1">Uncharacterized protein</fullName>
    </submittedName>
</protein>
<dbReference type="AlphaFoldDB" id="A0A330M8F1"/>
<evidence type="ECO:0000313" key="1">
    <source>
        <dbReference type="EMBL" id="SQH76067.1"/>
    </source>
</evidence>
<gene>
    <name evidence="1" type="ORF">SHEWBE_2101</name>
</gene>
<proteinExistence type="predicted"/>
<dbReference type="KEGG" id="sbk:SHEWBE_2101"/>
<evidence type="ECO:0000313" key="2">
    <source>
        <dbReference type="Proteomes" id="UP000250123"/>
    </source>
</evidence>